<dbReference type="PROSITE" id="PS50198">
    <property type="entry name" value="PPIC_PPIASE_2"/>
    <property type="match status" value="1"/>
</dbReference>
<dbReference type="SUPFAM" id="SSF109998">
    <property type="entry name" value="Triger factor/SurA peptide-binding domain-like"/>
    <property type="match status" value="1"/>
</dbReference>
<evidence type="ECO:0000256" key="1">
    <source>
        <dbReference type="ARBA" id="ARBA00022729"/>
    </source>
</evidence>
<feature type="domain" description="PpiC" evidence="2">
    <location>
        <begin position="138"/>
        <end position="239"/>
    </location>
</feature>
<dbReference type="SUPFAM" id="SSF54534">
    <property type="entry name" value="FKBP-like"/>
    <property type="match status" value="1"/>
</dbReference>
<gene>
    <name evidence="3" type="ORF">METZ01_LOCUS242676</name>
</gene>
<dbReference type="Pfam" id="PF13616">
    <property type="entry name" value="Rotamase_3"/>
    <property type="match status" value="1"/>
</dbReference>
<dbReference type="Gene3D" id="1.10.4030.10">
    <property type="entry name" value="Porin chaperone SurA, peptide-binding domain"/>
    <property type="match status" value="1"/>
</dbReference>
<evidence type="ECO:0000259" key="2">
    <source>
        <dbReference type="PROSITE" id="PS50198"/>
    </source>
</evidence>
<reference evidence="3" key="1">
    <citation type="submission" date="2018-05" db="EMBL/GenBank/DDBJ databases">
        <authorList>
            <person name="Lanie J.A."/>
            <person name="Ng W.-L."/>
            <person name="Kazmierczak K.M."/>
            <person name="Andrzejewski T.M."/>
            <person name="Davidsen T.M."/>
            <person name="Wayne K.J."/>
            <person name="Tettelin H."/>
            <person name="Glass J.I."/>
            <person name="Rusch D."/>
            <person name="Podicherti R."/>
            <person name="Tsui H.-C.T."/>
            <person name="Winkler M.E."/>
        </authorList>
    </citation>
    <scope>NUCLEOTIDE SEQUENCE</scope>
</reference>
<accession>A0A382HRS3</accession>
<proteinExistence type="predicted"/>
<name>A0A382HRS3_9ZZZZ</name>
<sequence length="283" mass="32369">MHFGACFAANSIIAIVNEDVITLQSIEAELNKVNSFDEKIIIIEQQIDIKLQLSTAIELNLNPSQEDINLTLSQVANNNNLTIEQLQSYPQFPSLVHEITNKLSILNLQKFITKDLNINLSSDEVKQYCIDNQNEKDSKQIRIAQIIISQVGNSDTNSENQELPVRNFLKKLSDHITKGASFDKFAKLHSQHPSYANGGLSEWMFVNNSTIEMLDSLREGEVSKIYVTDMGWAIAIKVDERYVDPDLENCKEKIAFLKARDFYMDWLEDLRETAYIEIYTDKL</sequence>
<dbReference type="PANTHER" id="PTHR47637:SF1">
    <property type="entry name" value="CHAPERONE SURA"/>
    <property type="match status" value="1"/>
</dbReference>
<dbReference type="PANTHER" id="PTHR47637">
    <property type="entry name" value="CHAPERONE SURA"/>
    <property type="match status" value="1"/>
</dbReference>
<dbReference type="GO" id="GO:0003755">
    <property type="term" value="F:peptidyl-prolyl cis-trans isomerase activity"/>
    <property type="evidence" value="ECO:0007669"/>
    <property type="project" value="InterPro"/>
</dbReference>
<protein>
    <recommendedName>
        <fullName evidence="2">PpiC domain-containing protein</fullName>
    </recommendedName>
</protein>
<dbReference type="Gene3D" id="3.10.50.40">
    <property type="match status" value="1"/>
</dbReference>
<keyword evidence="1" id="KW-0732">Signal</keyword>
<dbReference type="InterPro" id="IPR046357">
    <property type="entry name" value="PPIase_dom_sf"/>
</dbReference>
<dbReference type="AlphaFoldDB" id="A0A382HRS3"/>
<dbReference type="InterPro" id="IPR050280">
    <property type="entry name" value="OMP_Chaperone_SurA"/>
</dbReference>
<dbReference type="EMBL" id="UINC01062831">
    <property type="protein sequence ID" value="SVB89822.1"/>
    <property type="molecule type" value="Genomic_DNA"/>
</dbReference>
<evidence type="ECO:0000313" key="3">
    <source>
        <dbReference type="EMBL" id="SVB89822.1"/>
    </source>
</evidence>
<dbReference type="InterPro" id="IPR000297">
    <property type="entry name" value="PPIase_PpiC"/>
</dbReference>
<dbReference type="InterPro" id="IPR027304">
    <property type="entry name" value="Trigger_fact/SurA_dom_sf"/>
</dbReference>
<organism evidence="3">
    <name type="scientific">marine metagenome</name>
    <dbReference type="NCBI Taxonomy" id="408172"/>
    <lineage>
        <taxon>unclassified sequences</taxon>
        <taxon>metagenomes</taxon>
        <taxon>ecological metagenomes</taxon>
    </lineage>
</organism>